<protein>
    <recommendedName>
        <fullName evidence="2">ASP external chaperone domain-containing protein</fullName>
    </recommendedName>
</protein>
<gene>
    <name evidence="3" type="ORF">B0W48_12010</name>
</gene>
<sequence length="146" mass="15702">MKTNTVILVLTFIVSTLSLAQAQTKNTAVKPGAAIIASLTSQANNANSLQLGDIITDSQSGNGLKLTGEVLLQLTTQADFSQLATRYNLQLKHRVGDIVVVTTAADNIQQLVQQLTQEPTIKKASFDLRELGLSADPQIENEKEIN</sequence>
<dbReference type="Pfam" id="PF18492">
    <property type="entry name" value="ORF_2_N"/>
    <property type="match status" value="1"/>
</dbReference>
<dbReference type="RefSeq" id="WP_077537146.1">
    <property type="nucleotide sequence ID" value="NZ_CP019628.1"/>
</dbReference>
<dbReference type="Proteomes" id="UP000188243">
    <property type="component" value="Chromosome"/>
</dbReference>
<dbReference type="KEGG" id="paln:B0W48_12010"/>
<reference evidence="3 4" key="1">
    <citation type="submission" date="2017-02" db="EMBL/GenBank/DDBJ databases">
        <title>Complete genome sequence of the cold-active Pseudoalteromonas aliena strain EH1 isolated from Arctic seawater.</title>
        <authorList>
            <person name="Kim E."/>
            <person name="Heo E."/>
            <person name="Kim H."/>
            <person name="Kim D."/>
        </authorList>
    </citation>
    <scope>NUCLEOTIDE SEQUENCE [LARGE SCALE GENOMIC DNA]</scope>
    <source>
        <strain evidence="3 4">EH1</strain>
    </source>
</reference>
<evidence type="ECO:0000256" key="1">
    <source>
        <dbReference type="SAM" id="SignalP"/>
    </source>
</evidence>
<feature type="domain" description="ASP external chaperone" evidence="2">
    <location>
        <begin position="29"/>
        <end position="130"/>
    </location>
</feature>
<accession>A0A1Q2GZG3</accession>
<name>A0A1Q2GZG3_9GAMM</name>
<evidence type="ECO:0000313" key="3">
    <source>
        <dbReference type="EMBL" id="AQQ00458.1"/>
    </source>
</evidence>
<proteinExistence type="predicted"/>
<dbReference type="InterPro" id="IPR040536">
    <property type="entry name" value="ASPCH"/>
</dbReference>
<dbReference type="EMBL" id="CP019628">
    <property type="protein sequence ID" value="AQQ00458.1"/>
    <property type="molecule type" value="Genomic_DNA"/>
</dbReference>
<feature type="signal peptide" evidence="1">
    <location>
        <begin position="1"/>
        <end position="22"/>
    </location>
</feature>
<dbReference type="AlphaFoldDB" id="A0A1Q2GZG3"/>
<keyword evidence="1" id="KW-0732">Signal</keyword>
<evidence type="ECO:0000313" key="4">
    <source>
        <dbReference type="Proteomes" id="UP000188243"/>
    </source>
</evidence>
<evidence type="ECO:0000259" key="2">
    <source>
        <dbReference type="Pfam" id="PF18492"/>
    </source>
</evidence>
<feature type="chain" id="PRO_5013247460" description="ASP external chaperone domain-containing protein" evidence="1">
    <location>
        <begin position="23"/>
        <end position="146"/>
    </location>
</feature>
<organism evidence="3 4">
    <name type="scientific">Pseudoalteromonas aliena</name>
    <dbReference type="NCBI Taxonomy" id="247523"/>
    <lineage>
        <taxon>Bacteria</taxon>
        <taxon>Pseudomonadati</taxon>
        <taxon>Pseudomonadota</taxon>
        <taxon>Gammaproteobacteria</taxon>
        <taxon>Alteromonadales</taxon>
        <taxon>Pseudoalteromonadaceae</taxon>
        <taxon>Pseudoalteromonas</taxon>
    </lineage>
</organism>